<organism evidence="1 2">
    <name type="scientific">Butyricicoccus intestinisimiae</name>
    <dbReference type="NCBI Taxonomy" id="2841509"/>
    <lineage>
        <taxon>Bacteria</taxon>
        <taxon>Bacillati</taxon>
        <taxon>Bacillota</taxon>
        <taxon>Clostridia</taxon>
        <taxon>Eubacteriales</taxon>
        <taxon>Butyricicoccaceae</taxon>
        <taxon>Butyricicoccus</taxon>
    </lineage>
</organism>
<protein>
    <submittedName>
        <fullName evidence="1">Uncharacterized protein</fullName>
    </submittedName>
</protein>
<evidence type="ECO:0000313" key="2">
    <source>
        <dbReference type="Proteomes" id="UP000783588"/>
    </source>
</evidence>
<proteinExistence type="predicted"/>
<reference evidence="1 2" key="1">
    <citation type="submission" date="2021-06" db="EMBL/GenBank/DDBJ databases">
        <authorList>
            <person name="Sun Q."/>
            <person name="Li D."/>
        </authorList>
    </citation>
    <scope>NUCLEOTIDE SEQUENCE [LARGE SCALE GENOMIC DNA]</scope>
    <source>
        <strain evidence="1 2">MSJd-7</strain>
    </source>
</reference>
<dbReference type="Proteomes" id="UP000783588">
    <property type="component" value="Unassembled WGS sequence"/>
</dbReference>
<gene>
    <name evidence="1" type="ORF">KQI75_11670</name>
</gene>
<dbReference type="RefSeq" id="WP_216470979.1">
    <property type="nucleotide sequence ID" value="NZ_JAHLQI010000007.1"/>
</dbReference>
<accession>A0ABS6EUA8</accession>
<sequence length="155" mass="17526">MNLENLNECGKRIDEYVEMLQKTPYGVDMPKLLAMSRGDAESITTQLHRAADTLSVILKLLWGQTDLLNNLVEDQPIVAKPKHVIFHRNDDGTVVTTMDWSDGSVTTAKNFPEDEFDAITGINICLAEHAVGNKNRLRKLYKKFAPEAYEEQFNS</sequence>
<dbReference type="EMBL" id="JAHLQI010000007">
    <property type="protein sequence ID" value="MBU5491265.1"/>
    <property type="molecule type" value="Genomic_DNA"/>
</dbReference>
<evidence type="ECO:0000313" key="1">
    <source>
        <dbReference type="EMBL" id="MBU5491265.1"/>
    </source>
</evidence>
<comment type="caution">
    <text evidence="1">The sequence shown here is derived from an EMBL/GenBank/DDBJ whole genome shotgun (WGS) entry which is preliminary data.</text>
</comment>
<name>A0ABS6EUA8_9FIRM</name>
<keyword evidence="2" id="KW-1185">Reference proteome</keyword>